<dbReference type="Proteomes" id="UP000501240">
    <property type="component" value="Chromosome"/>
</dbReference>
<keyword evidence="4" id="KW-1185">Reference proteome</keyword>
<sequence>MDAAPVPDAPGDGANDAWFFGDDAEDGAYQGLLQDPAPADRTRTGRPRGTRAPRIPSRGVSITALVACLSVLLVLASAAWYPQVP</sequence>
<evidence type="ECO:0000313" key="3">
    <source>
        <dbReference type="EMBL" id="QKG23361.1"/>
    </source>
</evidence>
<accession>A0A7D3ZLV0</accession>
<organism evidence="3 4">
    <name type="scientific">Actinomadura verrucosospora</name>
    <dbReference type="NCBI Taxonomy" id="46165"/>
    <lineage>
        <taxon>Bacteria</taxon>
        <taxon>Bacillati</taxon>
        <taxon>Actinomycetota</taxon>
        <taxon>Actinomycetes</taxon>
        <taxon>Streptosporangiales</taxon>
        <taxon>Thermomonosporaceae</taxon>
        <taxon>Actinomadura</taxon>
    </lineage>
</organism>
<evidence type="ECO:0000313" key="4">
    <source>
        <dbReference type="Proteomes" id="UP000501240"/>
    </source>
</evidence>
<dbReference type="EMBL" id="CP053892">
    <property type="protein sequence ID" value="QKG23361.1"/>
    <property type="molecule type" value="Genomic_DNA"/>
</dbReference>
<protein>
    <submittedName>
        <fullName evidence="3">Uncharacterized protein</fullName>
    </submittedName>
</protein>
<feature type="transmembrane region" description="Helical" evidence="2">
    <location>
        <begin position="60"/>
        <end position="81"/>
    </location>
</feature>
<keyword evidence="2" id="KW-1133">Transmembrane helix</keyword>
<dbReference type="AlphaFoldDB" id="A0A7D3ZLV0"/>
<keyword evidence="2" id="KW-0812">Transmembrane</keyword>
<feature type="compositionally biased region" description="Low complexity" evidence="1">
    <location>
        <begin position="1"/>
        <end position="17"/>
    </location>
</feature>
<feature type="region of interest" description="Disordered" evidence="1">
    <location>
        <begin position="1"/>
        <end position="55"/>
    </location>
</feature>
<reference evidence="3 4" key="1">
    <citation type="submission" date="2020-05" db="EMBL/GenBank/DDBJ databases">
        <title>Actinomadura verrucosospora NRRL-B18236 (PFL_A860) Genome sequencing and assembly.</title>
        <authorList>
            <person name="Samborskyy M."/>
        </authorList>
    </citation>
    <scope>NUCLEOTIDE SEQUENCE [LARGE SCALE GENOMIC DNA]</scope>
    <source>
        <strain evidence="3 4">NRRL:B18236</strain>
    </source>
</reference>
<proteinExistence type="predicted"/>
<gene>
    <name evidence="3" type="ORF">ACTIVE_5004</name>
</gene>
<evidence type="ECO:0000256" key="1">
    <source>
        <dbReference type="SAM" id="MobiDB-lite"/>
    </source>
</evidence>
<keyword evidence="2" id="KW-0472">Membrane</keyword>
<evidence type="ECO:0000256" key="2">
    <source>
        <dbReference type="SAM" id="Phobius"/>
    </source>
</evidence>
<name>A0A7D3ZLV0_ACTVE</name>